<gene>
    <name evidence="1" type="ordered locus">Ping_2136</name>
</gene>
<protein>
    <submittedName>
        <fullName evidence="1">Uncharacterized protein</fullName>
    </submittedName>
</protein>
<dbReference type="EMBL" id="CP000510">
    <property type="protein sequence ID" value="ABM03880.1"/>
    <property type="molecule type" value="Genomic_DNA"/>
</dbReference>
<dbReference type="HOGENOM" id="CLU_097414_0_0_6"/>
<dbReference type="OrthoDB" id="7067605at2"/>
<organism evidence="1 2">
    <name type="scientific">Psychromonas ingrahamii (strain DSM 17664 / CCUG 51855 / 37)</name>
    <dbReference type="NCBI Taxonomy" id="357804"/>
    <lineage>
        <taxon>Bacteria</taxon>
        <taxon>Pseudomonadati</taxon>
        <taxon>Pseudomonadota</taxon>
        <taxon>Gammaproteobacteria</taxon>
        <taxon>Alteromonadales</taxon>
        <taxon>Psychromonadaceae</taxon>
        <taxon>Psychromonas</taxon>
    </lineage>
</organism>
<dbReference type="RefSeq" id="WP_011770440.1">
    <property type="nucleotide sequence ID" value="NC_008709.1"/>
</dbReference>
<name>A1SWL5_PSYIN</name>
<dbReference type="eggNOG" id="ENOG5032YPI">
    <property type="taxonomic scope" value="Bacteria"/>
</dbReference>
<evidence type="ECO:0000313" key="2">
    <source>
        <dbReference type="Proteomes" id="UP000000639"/>
    </source>
</evidence>
<dbReference type="KEGG" id="pin:Ping_2136"/>
<accession>A1SWL5</accession>
<proteinExistence type="predicted"/>
<dbReference type="Proteomes" id="UP000000639">
    <property type="component" value="Chromosome"/>
</dbReference>
<dbReference type="AlphaFoldDB" id="A1SWL5"/>
<evidence type="ECO:0000313" key="1">
    <source>
        <dbReference type="EMBL" id="ABM03880.1"/>
    </source>
</evidence>
<sequence>MPTLKDYLGSLVKDLNYARVIADVESANIAKMYAEDELLKHFSIPRMKIDDTELTIPIAIDELEMTVEKDYQPIDNTLFYAITYAEVKNIFKVSSFNREISTSLRKSIYLQIDSLEKSIKSGAEIKISLESFSETVSDIAIETIISDKKGRVIFDETLKKNNMNDEKIKEKLMMNLVKQLQPAIKKRAVAGKIESAKITVESDKLREKKPETLLYIKMKITEESMEWQVMEDADGNIVSKLMVE</sequence>
<dbReference type="STRING" id="357804.Ping_2136"/>
<keyword evidence="2" id="KW-1185">Reference proteome</keyword>
<reference evidence="1 2" key="1">
    <citation type="submission" date="2007-01" db="EMBL/GenBank/DDBJ databases">
        <title>Complete sequence of Psychromonas ingrahamii 37.</title>
        <authorList>
            <consortium name="US DOE Joint Genome Institute"/>
            <person name="Copeland A."/>
            <person name="Lucas S."/>
            <person name="Lapidus A."/>
            <person name="Barry K."/>
            <person name="Detter J.C."/>
            <person name="Glavina del Rio T."/>
            <person name="Hammon N."/>
            <person name="Israni S."/>
            <person name="Dalin E."/>
            <person name="Tice H."/>
            <person name="Pitluck S."/>
            <person name="Thompson L.S."/>
            <person name="Brettin T."/>
            <person name="Bruce D."/>
            <person name="Han C."/>
            <person name="Tapia R."/>
            <person name="Schmutz J."/>
            <person name="Larimer F."/>
            <person name="Land M."/>
            <person name="Hauser L."/>
            <person name="Kyrpides N."/>
            <person name="Ivanova N."/>
            <person name="Staley J."/>
            <person name="Richardson P."/>
        </authorList>
    </citation>
    <scope>NUCLEOTIDE SEQUENCE [LARGE SCALE GENOMIC DNA]</scope>
    <source>
        <strain evidence="1 2">37</strain>
    </source>
</reference>